<name>A0ABV9GQA1_9BACL</name>
<protein>
    <submittedName>
        <fullName evidence="1">Aspartyl-phosphate phosphatase Spo0E family protein</fullName>
    </submittedName>
</protein>
<evidence type="ECO:0000313" key="1">
    <source>
        <dbReference type="EMBL" id="MFC4618830.1"/>
    </source>
</evidence>
<dbReference type="Proteomes" id="UP001596022">
    <property type="component" value="Unassembled WGS sequence"/>
</dbReference>
<dbReference type="EMBL" id="JBHSFW010000003">
    <property type="protein sequence ID" value="MFC4618830.1"/>
    <property type="molecule type" value="Genomic_DNA"/>
</dbReference>
<dbReference type="InterPro" id="IPR036638">
    <property type="entry name" value="HLH_DNA-bd_sf"/>
</dbReference>
<dbReference type="Pfam" id="PF09388">
    <property type="entry name" value="SpoOE-like"/>
    <property type="match status" value="1"/>
</dbReference>
<dbReference type="Gene3D" id="4.10.280.10">
    <property type="entry name" value="Helix-loop-helix DNA-binding domain"/>
    <property type="match status" value="1"/>
</dbReference>
<organism evidence="1 2">
    <name type="scientific">Camelliibacillus cellulosilyticus</name>
    <dbReference type="NCBI Taxonomy" id="2174486"/>
    <lineage>
        <taxon>Bacteria</taxon>
        <taxon>Bacillati</taxon>
        <taxon>Bacillota</taxon>
        <taxon>Bacilli</taxon>
        <taxon>Bacillales</taxon>
        <taxon>Sporolactobacillaceae</taxon>
        <taxon>Camelliibacillus</taxon>
    </lineage>
</organism>
<accession>A0ABV9GQA1</accession>
<dbReference type="SUPFAM" id="SSF140500">
    <property type="entry name" value="BAS1536-like"/>
    <property type="match status" value="1"/>
</dbReference>
<dbReference type="RefSeq" id="WP_376845931.1">
    <property type="nucleotide sequence ID" value="NZ_JBHSFW010000003.1"/>
</dbReference>
<proteinExistence type="predicted"/>
<dbReference type="InterPro" id="IPR018540">
    <property type="entry name" value="Spo0E-like"/>
</dbReference>
<evidence type="ECO:0000313" key="2">
    <source>
        <dbReference type="Proteomes" id="UP001596022"/>
    </source>
</evidence>
<keyword evidence="2" id="KW-1185">Reference proteome</keyword>
<dbReference type="InterPro" id="IPR037208">
    <property type="entry name" value="Spo0E-like_sf"/>
</dbReference>
<sequence length="58" mass="7025">MFEVKSMKENDLMLSITKKRQEMVKVATLMGMKDTETVRQSRELDMLIILYQKHFHRH</sequence>
<reference evidence="2" key="1">
    <citation type="journal article" date="2019" name="Int. J. Syst. Evol. Microbiol.">
        <title>The Global Catalogue of Microorganisms (GCM) 10K type strain sequencing project: providing services to taxonomists for standard genome sequencing and annotation.</title>
        <authorList>
            <consortium name="The Broad Institute Genomics Platform"/>
            <consortium name="The Broad Institute Genome Sequencing Center for Infectious Disease"/>
            <person name="Wu L."/>
            <person name="Ma J."/>
        </authorList>
    </citation>
    <scope>NUCLEOTIDE SEQUENCE [LARGE SCALE GENOMIC DNA]</scope>
    <source>
        <strain evidence="2">CGMCC 1.16306</strain>
    </source>
</reference>
<comment type="caution">
    <text evidence="1">The sequence shown here is derived from an EMBL/GenBank/DDBJ whole genome shotgun (WGS) entry which is preliminary data.</text>
</comment>
<gene>
    <name evidence="1" type="ORF">ACFO4N_08775</name>
</gene>